<evidence type="ECO:0000259" key="2">
    <source>
        <dbReference type="Pfam" id="PF03816"/>
    </source>
</evidence>
<comment type="similarity">
    <text evidence="1">Belongs to the LytR/CpsA/Psr (LCP) family.</text>
</comment>
<dbReference type="InterPro" id="IPR004474">
    <property type="entry name" value="LytR_CpsA_psr"/>
</dbReference>
<dbReference type="AlphaFoldDB" id="A0AA48HW66"/>
<evidence type="ECO:0000313" key="3">
    <source>
        <dbReference type="EMBL" id="BED92566.1"/>
    </source>
</evidence>
<reference evidence="3" key="1">
    <citation type="journal article" date="2023" name="ISME J.">
        <title>Emergence of putative energy parasites within Clostridia revealed by genome analysis of a novel endosymbiotic clade.</title>
        <authorList>
            <person name="Takahashi K."/>
            <person name="Kuwahara H."/>
            <person name="Horikawa Y."/>
            <person name="Izawa K."/>
            <person name="Kato D."/>
            <person name="Inagaki T."/>
            <person name="Yuki M."/>
            <person name="Ohkuma M."/>
            <person name="Hongoh Y."/>
        </authorList>
    </citation>
    <scope>NUCLEOTIDE SEQUENCE</scope>
    <source>
        <strain evidence="3">RsTa-C01</strain>
    </source>
</reference>
<dbReference type="PANTHER" id="PTHR33392">
    <property type="entry name" value="POLYISOPRENYL-TEICHOIC ACID--PEPTIDOGLYCAN TEICHOIC ACID TRANSFERASE TAGU"/>
    <property type="match status" value="1"/>
</dbReference>
<dbReference type="EMBL" id="AP027925">
    <property type="protein sequence ID" value="BED92566.1"/>
    <property type="molecule type" value="Genomic_DNA"/>
</dbReference>
<sequence length="305" mass="34450">MMLFFTLLGGVGAFFIYIYTVIKSFKFEEIQSTPIRSKIGNGSNYDQNSGNNIDNMVLNILLLGVDGVSKNDRGRSDTILVISLNVRTKKIKIVSIMRDTWCVIPKHGSDRINAAYSYGGANLTAETIQLNFGIPIDRYVWVKFDDFVVIINILGGIDLNLTTSEVNYINKYSGYRPQLIGSGFFLLNGIQTLRHAQNRNSIGSDYDRTRRQRDILIALFNKSKNLNLIQLASFISNIIPMINTNFNSREIAKLTSNISKYLNYNLEQLRIPTDDNVMSKTIDGKSVLVIPDKTETKQYLNFALS</sequence>
<evidence type="ECO:0000256" key="1">
    <source>
        <dbReference type="ARBA" id="ARBA00006068"/>
    </source>
</evidence>
<dbReference type="Gene3D" id="3.40.630.190">
    <property type="entry name" value="LCP protein"/>
    <property type="match status" value="1"/>
</dbReference>
<dbReference type="Pfam" id="PF03816">
    <property type="entry name" value="LytR_cpsA_psr"/>
    <property type="match status" value="1"/>
</dbReference>
<dbReference type="PANTHER" id="PTHR33392:SF6">
    <property type="entry name" value="POLYISOPRENYL-TEICHOIC ACID--PEPTIDOGLYCAN TEICHOIC ACID TRANSFERASE TAGU"/>
    <property type="match status" value="1"/>
</dbReference>
<protein>
    <submittedName>
        <fullName evidence="3">LytR family transcriptional regulator</fullName>
    </submittedName>
</protein>
<proteinExistence type="inferred from homology"/>
<gene>
    <name evidence="3" type="ORF">RsTaC01_0337</name>
</gene>
<dbReference type="KEGG" id="ptrh:RsTaC01_0337"/>
<organism evidence="3">
    <name type="scientific">Candidatus Paraimprobicoccus trichonymphae</name>
    <dbReference type="NCBI Taxonomy" id="3033793"/>
    <lineage>
        <taxon>Bacteria</taxon>
        <taxon>Bacillati</taxon>
        <taxon>Bacillota</taxon>
        <taxon>Clostridia</taxon>
        <taxon>Candidatus Paraimprobicoccus</taxon>
    </lineage>
</organism>
<accession>A0AA48HW66</accession>
<dbReference type="Proteomes" id="UP001335720">
    <property type="component" value="Chromosome"/>
</dbReference>
<feature type="domain" description="Cell envelope-related transcriptional attenuator" evidence="2">
    <location>
        <begin position="75"/>
        <end position="224"/>
    </location>
</feature>
<dbReference type="InterPro" id="IPR050922">
    <property type="entry name" value="LytR/CpsA/Psr_CW_biosynth"/>
</dbReference>
<name>A0AA48HW66_9FIRM</name>
<dbReference type="NCBIfam" id="TIGR00350">
    <property type="entry name" value="lytR_cpsA_psr"/>
    <property type="match status" value="1"/>
</dbReference>